<feature type="binding site" evidence="11">
    <location>
        <begin position="267"/>
        <end position="268"/>
    </location>
    <ligand>
        <name>L-glutamate</name>
        <dbReference type="ChEBI" id="CHEBI:29985"/>
    </ligand>
</feature>
<evidence type="ECO:0000256" key="12">
    <source>
        <dbReference type="PIRSR" id="PIRSR604809-2"/>
    </source>
</evidence>
<evidence type="ECO:0000256" key="13">
    <source>
        <dbReference type="PIRSR" id="PIRSR604809-3"/>
    </source>
</evidence>
<dbReference type="AlphaFoldDB" id="A0A426UAV9"/>
<keyword evidence="7 17" id="KW-0436">Ligase</keyword>
<keyword evidence="9 12" id="KW-0067">ATP-binding</keyword>
<dbReference type="InterPro" id="IPR004809">
    <property type="entry name" value="Gln_synth_I"/>
</dbReference>
<comment type="similarity">
    <text evidence="2 15 16">Belongs to the glutamine synthetase family.</text>
</comment>
<feature type="binding site" evidence="13">
    <location>
        <position position="134"/>
    </location>
    <ligand>
        <name>Mg(2+)</name>
        <dbReference type="ChEBI" id="CHEBI:18420"/>
        <label>1</label>
    </ligand>
</feature>
<dbReference type="PROSITE" id="PS51987">
    <property type="entry name" value="GS_CATALYTIC"/>
    <property type="match status" value="1"/>
</dbReference>
<evidence type="ECO:0000256" key="9">
    <source>
        <dbReference type="ARBA" id="ARBA00022840"/>
    </source>
</evidence>
<dbReference type="SUPFAM" id="SSF54368">
    <property type="entry name" value="Glutamine synthetase, N-terminal domain"/>
    <property type="match status" value="1"/>
</dbReference>
<evidence type="ECO:0000256" key="16">
    <source>
        <dbReference type="RuleBase" id="RU000384"/>
    </source>
</evidence>
<dbReference type="PROSITE" id="PS00181">
    <property type="entry name" value="GLNA_ATP"/>
    <property type="match status" value="1"/>
</dbReference>
<feature type="binding site" evidence="13">
    <location>
        <position position="215"/>
    </location>
    <ligand>
        <name>Mg(2+)</name>
        <dbReference type="ChEBI" id="CHEBI:18420"/>
        <label>1</label>
    </ligand>
</feature>
<feature type="modified residue" description="O-AMP-tyrosine" evidence="14">
    <location>
        <position position="402"/>
    </location>
</feature>
<dbReference type="GO" id="GO:0005524">
    <property type="term" value="F:ATP binding"/>
    <property type="evidence" value="ECO:0007669"/>
    <property type="project" value="UniProtKB-KW"/>
</dbReference>
<comment type="catalytic activity">
    <reaction evidence="10 17">
        <text>L-glutamate + NH4(+) + ATP = L-glutamine + ADP + phosphate + H(+)</text>
        <dbReference type="Rhea" id="RHEA:16169"/>
        <dbReference type="ChEBI" id="CHEBI:15378"/>
        <dbReference type="ChEBI" id="CHEBI:28938"/>
        <dbReference type="ChEBI" id="CHEBI:29985"/>
        <dbReference type="ChEBI" id="CHEBI:30616"/>
        <dbReference type="ChEBI" id="CHEBI:43474"/>
        <dbReference type="ChEBI" id="CHEBI:58359"/>
        <dbReference type="ChEBI" id="CHEBI:456216"/>
        <dbReference type="EC" id="6.3.1.2"/>
    </reaction>
</comment>
<organism evidence="20 21">
    <name type="scientific">Candidatus Viridilinea halotolerans</name>
    <dbReference type="NCBI Taxonomy" id="2491704"/>
    <lineage>
        <taxon>Bacteria</taxon>
        <taxon>Bacillati</taxon>
        <taxon>Chloroflexota</taxon>
        <taxon>Chloroflexia</taxon>
        <taxon>Chloroflexales</taxon>
        <taxon>Chloroflexineae</taxon>
        <taxon>Oscillochloridaceae</taxon>
        <taxon>Candidatus Viridilinea</taxon>
    </lineage>
</organism>
<feature type="binding site" evidence="11">
    <location>
        <position position="343"/>
    </location>
    <ligand>
        <name>L-glutamate</name>
        <dbReference type="ChEBI" id="CHEBI:29985"/>
    </ligand>
</feature>
<dbReference type="PANTHER" id="PTHR43407">
    <property type="entry name" value="GLUTAMINE SYNTHETASE"/>
    <property type="match status" value="1"/>
</dbReference>
<feature type="binding site" evidence="11">
    <location>
        <position position="364"/>
    </location>
    <ligand>
        <name>L-glutamate</name>
        <dbReference type="ChEBI" id="CHEBI:29985"/>
    </ligand>
</feature>
<evidence type="ECO:0000259" key="18">
    <source>
        <dbReference type="PROSITE" id="PS51986"/>
    </source>
</evidence>
<dbReference type="PROSITE" id="PS00180">
    <property type="entry name" value="GLNA_1"/>
    <property type="match status" value="1"/>
</dbReference>
<dbReference type="GO" id="GO:0019740">
    <property type="term" value="P:nitrogen utilization"/>
    <property type="evidence" value="ECO:0007669"/>
    <property type="project" value="TreeGrafter"/>
</dbReference>
<evidence type="ECO:0000256" key="10">
    <source>
        <dbReference type="ARBA" id="ARBA00049436"/>
    </source>
</evidence>
<evidence type="ECO:0000256" key="14">
    <source>
        <dbReference type="PIRSR" id="PIRSR604809-50"/>
    </source>
</evidence>
<dbReference type="GO" id="GO:0016020">
    <property type="term" value="C:membrane"/>
    <property type="evidence" value="ECO:0007669"/>
    <property type="project" value="TreeGrafter"/>
</dbReference>
<gene>
    <name evidence="20" type="primary">glnA</name>
    <name evidence="20" type="ORF">EI684_01040</name>
</gene>
<comment type="subcellular location">
    <subcellularLocation>
        <location evidence="1">Cytoplasm</location>
    </subcellularLocation>
</comment>
<dbReference type="SUPFAM" id="SSF55931">
    <property type="entry name" value="Glutamine synthetase/guanido kinase"/>
    <property type="match status" value="1"/>
</dbReference>
<feature type="domain" description="GS catalytic" evidence="19">
    <location>
        <begin position="107"/>
        <end position="473"/>
    </location>
</feature>
<dbReference type="FunFam" id="3.30.590.10:FF:000001">
    <property type="entry name" value="Glutamine synthetase"/>
    <property type="match status" value="1"/>
</dbReference>
<dbReference type="Pfam" id="PF03951">
    <property type="entry name" value="Gln-synt_N"/>
    <property type="match status" value="1"/>
</dbReference>
<keyword evidence="14" id="KW-0597">Phosphoprotein</keyword>
<feature type="binding site" evidence="11">
    <location>
        <position position="331"/>
    </location>
    <ligand>
        <name>L-glutamate</name>
        <dbReference type="ChEBI" id="CHEBI:29985"/>
    </ligand>
</feature>
<dbReference type="Gene3D" id="3.10.20.70">
    <property type="entry name" value="Glutamine synthetase, N-terminal domain"/>
    <property type="match status" value="1"/>
</dbReference>
<dbReference type="SMART" id="SM01230">
    <property type="entry name" value="Gln-synt_C"/>
    <property type="match status" value="1"/>
</dbReference>
<evidence type="ECO:0000313" key="21">
    <source>
        <dbReference type="Proteomes" id="UP000280307"/>
    </source>
</evidence>
<name>A0A426UAV9_9CHLR</name>
<sequence>MSMTAQDVIKLIQDKGIQIVDTRLTDLFGGWQHYSLPASRLTEEMISEGLGFDGSSIKGFQVINESDMLMLPDPSSAFIDPTLAVPTLVMTCDIIDPLERKPYSRDPRNVAKKAEAYLKSTGIGDTSYFGPEAEFFLFSDVRFGQSANQGFYFLDSPEGIWNSGAEVPGGNKAYRIRHKEGYFPVPPADTLQDIRSEMILKMADVGIDIELHHHEVATAGQCEIDMKFDTLVTMADKLQKYKYIVRQVARAHGYSATFMPKPLFGDNGSGMHCHQSIWKGGEPLFFDETQYALLSKMAQHYIGGILKHAPALLAICAPTTNSYRRLVPGFEAPINLVYSQRNRSAAVRIPTYSSSPKSRRIEFRAPDAMANPYLAFAAMLMAGLDGIVNKIEPPPPLDVDIYELSPEEKGDIRGTPGSLAEALDALEADNEFLLQGGVFTPDLIESYVDAKRKDTVSIALRPHPYEFAMYYDA</sequence>
<proteinExistence type="inferred from homology"/>
<feature type="binding site" evidence="13">
    <location>
        <position position="362"/>
    </location>
    <ligand>
        <name>Mg(2+)</name>
        <dbReference type="ChEBI" id="CHEBI:18420"/>
        <label>1</label>
    </ligand>
</feature>
<feature type="domain" description="GS beta-grasp" evidence="18">
    <location>
        <begin position="15"/>
        <end position="99"/>
    </location>
</feature>
<feature type="binding site" evidence="12">
    <location>
        <position position="357"/>
    </location>
    <ligand>
        <name>ATP</name>
        <dbReference type="ChEBI" id="CHEBI:30616"/>
    </ligand>
</feature>
<evidence type="ECO:0000256" key="17">
    <source>
        <dbReference type="RuleBase" id="RU004356"/>
    </source>
</evidence>
<dbReference type="GO" id="GO:0004356">
    <property type="term" value="F:glutamine synthetase activity"/>
    <property type="evidence" value="ECO:0007669"/>
    <property type="project" value="UniProtKB-EC"/>
</dbReference>
<feature type="binding site" evidence="13">
    <location>
        <position position="272"/>
    </location>
    <ligand>
        <name>Mg(2+)</name>
        <dbReference type="ChEBI" id="CHEBI:18420"/>
        <label>1</label>
    </ligand>
</feature>
<dbReference type="PROSITE" id="PS51986">
    <property type="entry name" value="GS_BETA_GRASP"/>
    <property type="match status" value="1"/>
</dbReference>
<feature type="binding site" evidence="12">
    <location>
        <position position="343"/>
    </location>
    <ligand>
        <name>ATP</name>
        <dbReference type="ChEBI" id="CHEBI:30616"/>
    </ligand>
</feature>
<dbReference type="PANTHER" id="PTHR43407:SF1">
    <property type="entry name" value="LENGSIN"/>
    <property type="match status" value="1"/>
</dbReference>
<keyword evidence="6" id="KW-0963">Cytoplasm</keyword>
<dbReference type="Pfam" id="PF00120">
    <property type="entry name" value="Gln-synt_C"/>
    <property type="match status" value="1"/>
</dbReference>
<evidence type="ECO:0000313" key="20">
    <source>
        <dbReference type="EMBL" id="RRR77792.1"/>
    </source>
</evidence>
<evidence type="ECO:0000256" key="3">
    <source>
        <dbReference type="ARBA" id="ARBA00011354"/>
    </source>
</evidence>
<feature type="binding site" evidence="12">
    <location>
        <position position="210"/>
    </location>
    <ligand>
        <name>ATP</name>
        <dbReference type="ChEBI" id="CHEBI:30616"/>
    </ligand>
</feature>
<feature type="binding site" evidence="13">
    <location>
        <position position="223"/>
    </location>
    <ligand>
        <name>Mg(2+)</name>
        <dbReference type="ChEBI" id="CHEBI:18420"/>
        <label>1</label>
    </ligand>
</feature>
<evidence type="ECO:0000256" key="6">
    <source>
        <dbReference type="ARBA" id="ARBA00022490"/>
    </source>
</evidence>
<comment type="caution">
    <text evidence="20">The sequence shown here is derived from an EMBL/GenBank/DDBJ whole genome shotgun (WGS) entry which is preliminary data.</text>
</comment>
<evidence type="ECO:0000256" key="8">
    <source>
        <dbReference type="ARBA" id="ARBA00022741"/>
    </source>
</evidence>
<dbReference type="GO" id="GO:0006542">
    <property type="term" value="P:glutamine biosynthetic process"/>
    <property type="evidence" value="ECO:0007669"/>
    <property type="project" value="InterPro"/>
</dbReference>
<evidence type="ECO:0000256" key="11">
    <source>
        <dbReference type="PIRSR" id="PIRSR604809-1"/>
    </source>
</evidence>
<dbReference type="InterPro" id="IPR027302">
    <property type="entry name" value="Gln_synth_N_conserv_site"/>
</dbReference>
<dbReference type="InterPro" id="IPR036651">
    <property type="entry name" value="Gln_synt_N_sf"/>
</dbReference>
<dbReference type="GO" id="GO:0046872">
    <property type="term" value="F:metal ion binding"/>
    <property type="evidence" value="ECO:0007669"/>
    <property type="project" value="UniProtKB-KW"/>
</dbReference>
<keyword evidence="13" id="KW-0460">Magnesium</keyword>
<dbReference type="InterPro" id="IPR008147">
    <property type="entry name" value="Gln_synt_N"/>
</dbReference>
<dbReference type="EC" id="6.3.1.2" evidence="4 17"/>
<evidence type="ECO:0000256" key="4">
    <source>
        <dbReference type="ARBA" id="ARBA00012937"/>
    </source>
</evidence>
<evidence type="ECO:0000256" key="7">
    <source>
        <dbReference type="ARBA" id="ARBA00022598"/>
    </source>
</evidence>
<dbReference type="Proteomes" id="UP000280307">
    <property type="component" value="Unassembled WGS sequence"/>
</dbReference>
<feature type="binding site" evidence="13">
    <location>
        <position position="132"/>
    </location>
    <ligand>
        <name>Mg(2+)</name>
        <dbReference type="ChEBI" id="CHEBI:18420"/>
        <label>1</label>
    </ligand>
</feature>
<evidence type="ECO:0000256" key="2">
    <source>
        <dbReference type="ARBA" id="ARBA00009897"/>
    </source>
</evidence>
<dbReference type="NCBIfam" id="TIGR00653">
    <property type="entry name" value="GlnA"/>
    <property type="match status" value="1"/>
</dbReference>
<dbReference type="EMBL" id="RSAS01000046">
    <property type="protein sequence ID" value="RRR77792.1"/>
    <property type="molecule type" value="Genomic_DNA"/>
</dbReference>
<evidence type="ECO:0000256" key="1">
    <source>
        <dbReference type="ARBA" id="ARBA00004496"/>
    </source>
</evidence>
<dbReference type="InterPro" id="IPR008146">
    <property type="entry name" value="Gln_synth_cat_dom"/>
</dbReference>
<keyword evidence="13" id="KW-0479">Metal-binding</keyword>
<feature type="binding site" evidence="11">
    <location>
        <position position="325"/>
    </location>
    <ligand>
        <name>L-glutamate</name>
        <dbReference type="ChEBI" id="CHEBI:29985"/>
    </ligand>
</feature>
<comment type="cofactor">
    <cofactor evidence="13">
        <name>Mg(2+)</name>
        <dbReference type="ChEBI" id="CHEBI:18420"/>
    </cofactor>
    <text evidence="13">Binds 2 Mg(2+) ions per subunit.</text>
</comment>
<protein>
    <recommendedName>
        <fullName evidence="5 17">Glutamine synthetase</fullName>
        <ecNumber evidence="4 17">6.3.1.2</ecNumber>
    </recommendedName>
</protein>
<comment type="subunit">
    <text evidence="3">Oligomer of 12 subunits arranged in the form of two hexagons.</text>
</comment>
<reference evidence="20 21" key="1">
    <citation type="submission" date="2018-12" db="EMBL/GenBank/DDBJ databases">
        <title>Genome Sequence of Candidatus Viridilinea halotolerans isolated from saline sulfide-rich spring.</title>
        <authorList>
            <person name="Grouzdev D.S."/>
            <person name="Burganskaya E.I."/>
            <person name="Krutkina M.S."/>
            <person name="Sukhacheva M.V."/>
            <person name="Gorlenko V.M."/>
        </authorList>
    </citation>
    <scope>NUCLEOTIDE SEQUENCE [LARGE SCALE GENOMIC DNA]</scope>
    <source>
        <strain evidence="20">Chok-6</strain>
    </source>
</reference>
<keyword evidence="8 12" id="KW-0547">Nucleotide-binding</keyword>
<dbReference type="Gene3D" id="3.30.590.10">
    <property type="entry name" value="Glutamine synthetase/guanido kinase, catalytic domain"/>
    <property type="match status" value="1"/>
</dbReference>
<evidence type="ECO:0000256" key="15">
    <source>
        <dbReference type="PROSITE-ProRule" id="PRU01330"/>
    </source>
</evidence>
<accession>A0A426UAV9</accession>
<evidence type="ECO:0000256" key="5">
    <source>
        <dbReference type="ARBA" id="ARBA00021364"/>
    </source>
</evidence>
<evidence type="ECO:0000259" key="19">
    <source>
        <dbReference type="PROSITE" id="PS51987"/>
    </source>
</evidence>
<feature type="binding site" evidence="12">
    <location>
        <begin position="274"/>
        <end position="276"/>
    </location>
    <ligand>
        <name>ATP</name>
        <dbReference type="ChEBI" id="CHEBI:30616"/>
    </ligand>
</feature>
<dbReference type="InterPro" id="IPR027303">
    <property type="entry name" value="Gln_synth_gly_rich_site"/>
</dbReference>
<dbReference type="GO" id="GO:0005737">
    <property type="term" value="C:cytoplasm"/>
    <property type="evidence" value="ECO:0007669"/>
    <property type="project" value="UniProtKB-SubCell"/>
</dbReference>
<dbReference type="InterPro" id="IPR014746">
    <property type="entry name" value="Gln_synth/guanido_kin_cat_dom"/>
</dbReference>